<dbReference type="Pfam" id="PF02627">
    <property type="entry name" value="CMD"/>
    <property type="match status" value="2"/>
</dbReference>
<reference evidence="2" key="1">
    <citation type="submission" date="2022-10" db="EMBL/GenBank/DDBJ databases">
        <title>Comparative genomic analysis of Cohnella hashimotonis sp. nov., isolated from the International Space Station.</title>
        <authorList>
            <person name="Simpson A."/>
            <person name="Venkateswaran K."/>
        </authorList>
    </citation>
    <scope>NUCLEOTIDE SEQUENCE</scope>
    <source>
        <strain evidence="2">DSM 28161</strain>
    </source>
</reference>
<sequence>MTVSAEQDSLYARSYFPRYAPKFVPHAPEAFKAFGEFNKAAMQEGALSAKLKEIIAIASAHATGCPYCIDLHVAAGRKLQASKEEVVEAIGVSALVKGGSALYHGINALNAYEESPADDLYARENLTKLEALEAVNEELYTAFVSFGREVLTPRSLGAKDKSLVAVAIAHIEGCAYSIEYYTKLAKSEGASLAELAETIVVAGALKAGSAMAHRVNAYIAYERAGE</sequence>
<dbReference type="NCBIfam" id="TIGR00778">
    <property type="entry name" value="ahpD_dom"/>
    <property type="match status" value="1"/>
</dbReference>
<comment type="caution">
    <text evidence="2">The sequence shown here is derived from an EMBL/GenBank/DDBJ whole genome shotgun (WGS) entry which is preliminary data.</text>
</comment>
<dbReference type="Gene3D" id="1.20.1290.10">
    <property type="entry name" value="AhpD-like"/>
    <property type="match status" value="2"/>
</dbReference>
<gene>
    <name evidence="2" type="ORF">OMP40_07315</name>
</gene>
<dbReference type="GO" id="GO:0051920">
    <property type="term" value="F:peroxiredoxin activity"/>
    <property type="evidence" value="ECO:0007669"/>
    <property type="project" value="InterPro"/>
</dbReference>
<evidence type="ECO:0000259" key="1">
    <source>
        <dbReference type="Pfam" id="PF02627"/>
    </source>
</evidence>
<evidence type="ECO:0000313" key="2">
    <source>
        <dbReference type="EMBL" id="MDG0809205.1"/>
    </source>
</evidence>
<dbReference type="RefSeq" id="WP_277530367.1">
    <property type="nucleotide sequence ID" value="NZ_JAPDIA010000003.1"/>
</dbReference>
<organism evidence="2 3">
    <name type="scientific">Cohnella rhizosphaerae</name>
    <dbReference type="NCBI Taxonomy" id="1457232"/>
    <lineage>
        <taxon>Bacteria</taxon>
        <taxon>Bacillati</taxon>
        <taxon>Bacillota</taxon>
        <taxon>Bacilli</taxon>
        <taxon>Bacillales</taxon>
        <taxon>Paenibacillaceae</taxon>
        <taxon>Cohnella</taxon>
    </lineage>
</organism>
<dbReference type="Proteomes" id="UP001153404">
    <property type="component" value="Unassembled WGS sequence"/>
</dbReference>
<dbReference type="EMBL" id="JAPDIA010000003">
    <property type="protein sequence ID" value="MDG0809205.1"/>
    <property type="molecule type" value="Genomic_DNA"/>
</dbReference>
<dbReference type="AlphaFoldDB" id="A0A9X4KQU0"/>
<dbReference type="PANTHER" id="PTHR33930">
    <property type="entry name" value="ALKYL HYDROPEROXIDE REDUCTASE AHPD"/>
    <property type="match status" value="1"/>
</dbReference>
<dbReference type="InterPro" id="IPR029032">
    <property type="entry name" value="AhpD-like"/>
</dbReference>
<feature type="domain" description="Carboxymuconolactone decarboxylase-like" evidence="1">
    <location>
        <begin position="28"/>
        <end position="110"/>
    </location>
</feature>
<dbReference type="InterPro" id="IPR004675">
    <property type="entry name" value="AhpD_core"/>
</dbReference>
<proteinExistence type="predicted"/>
<evidence type="ECO:0000313" key="3">
    <source>
        <dbReference type="Proteomes" id="UP001153404"/>
    </source>
</evidence>
<accession>A0A9X4KQU0</accession>
<keyword evidence="3" id="KW-1185">Reference proteome</keyword>
<dbReference type="SUPFAM" id="SSF69118">
    <property type="entry name" value="AhpD-like"/>
    <property type="match status" value="2"/>
</dbReference>
<protein>
    <submittedName>
        <fullName evidence="2">Carboxymuconolactone decarboxylase family protein</fullName>
    </submittedName>
</protein>
<name>A0A9X4KQU0_9BACL</name>
<dbReference type="PANTHER" id="PTHR33930:SF8">
    <property type="entry name" value="4-CARBOXYMUCONOLACTONE DECARBOXYLASE"/>
    <property type="match status" value="1"/>
</dbReference>
<dbReference type="InterPro" id="IPR003779">
    <property type="entry name" value="CMD-like"/>
</dbReference>
<feature type="domain" description="Carboxymuconolactone decarboxylase-like" evidence="1">
    <location>
        <begin position="138"/>
        <end position="216"/>
    </location>
</feature>